<evidence type="ECO:0000256" key="7">
    <source>
        <dbReference type="SAM" id="Phobius"/>
    </source>
</evidence>
<evidence type="ECO:0000256" key="3">
    <source>
        <dbReference type="ARBA" id="ARBA00022989"/>
    </source>
</evidence>
<feature type="compositionally biased region" description="Polar residues" evidence="6">
    <location>
        <begin position="543"/>
        <end position="560"/>
    </location>
</feature>
<feature type="transmembrane region" description="Helical" evidence="7">
    <location>
        <begin position="193"/>
        <end position="213"/>
    </location>
</feature>
<keyword evidence="9" id="KW-1185">Reference proteome</keyword>
<dbReference type="GO" id="GO:0015513">
    <property type="term" value="F:high-affinity secondary active nitrite transmembrane transporter activity"/>
    <property type="evidence" value="ECO:0007669"/>
    <property type="project" value="TreeGrafter"/>
</dbReference>
<dbReference type="GO" id="GO:0005886">
    <property type="term" value="C:plasma membrane"/>
    <property type="evidence" value="ECO:0007669"/>
    <property type="project" value="TreeGrafter"/>
</dbReference>
<feature type="transmembrane region" description="Helical" evidence="7">
    <location>
        <begin position="32"/>
        <end position="53"/>
    </location>
</feature>
<feature type="region of interest" description="Disordered" evidence="6">
    <location>
        <begin position="540"/>
        <end position="566"/>
    </location>
</feature>
<accession>H2AMN6</accession>
<feature type="compositionally biased region" description="Acidic residues" evidence="6">
    <location>
        <begin position="322"/>
        <end position="336"/>
    </location>
</feature>
<evidence type="ECO:0000256" key="2">
    <source>
        <dbReference type="ARBA" id="ARBA00022692"/>
    </source>
</evidence>
<dbReference type="PANTHER" id="PTHR30520">
    <property type="entry name" value="FORMATE TRANSPORTER-RELATED"/>
    <property type="match status" value="1"/>
</dbReference>
<evidence type="ECO:0000256" key="4">
    <source>
        <dbReference type="ARBA" id="ARBA00023136"/>
    </source>
</evidence>
<dbReference type="RefSeq" id="XP_003954771.1">
    <property type="nucleotide sequence ID" value="XM_003954722.1"/>
</dbReference>
<gene>
    <name evidence="8" type="primary">KAFR0A01980</name>
    <name evidence="8" type="ORF">KAFR_0A01980</name>
</gene>
<evidence type="ECO:0000313" key="9">
    <source>
        <dbReference type="Proteomes" id="UP000005220"/>
    </source>
</evidence>
<keyword evidence="2 7" id="KW-0812">Transmembrane</keyword>
<feature type="transmembrane region" description="Helical" evidence="7">
    <location>
        <begin position="166"/>
        <end position="186"/>
    </location>
</feature>
<feature type="transmembrane region" description="Helical" evidence="7">
    <location>
        <begin position="112"/>
        <end position="135"/>
    </location>
</feature>
<dbReference type="GO" id="GO:2001225">
    <property type="term" value="P:regulation of chloride transport"/>
    <property type="evidence" value="ECO:0007669"/>
    <property type="project" value="EnsemblFungi"/>
</dbReference>
<dbReference type="AlphaFoldDB" id="H2AMN6"/>
<feature type="transmembrane region" description="Helical" evidence="7">
    <location>
        <begin position="233"/>
        <end position="260"/>
    </location>
</feature>
<dbReference type="GO" id="GO:0015707">
    <property type="term" value="P:nitrite transport"/>
    <property type="evidence" value="ECO:0007669"/>
    <property type="project" value="TreeGrafter"/>
</dbReference>
<dbReference type="InterPro" id="IPR023271">
    <property type="entry name" value="Aquaporin-like"/>
</dbReference>
<reference evidence="8 9" key="1">
    <citation type="journal article" date="2011" name="Proc. Natl. Acad. Sci. U.S.A.">
        <title>Evolutionary erosion of yeast sex chromosomes by mating-type switching accidents.</title>
        <authorList>
            <person name="Gordon J.L."/>
            <person name="Armisen D."/>
            <person name="Proux-Wera E."/>
            <person name="Oheigeartaigh S.S."/>
            <person name="Byrne K.P."/>
            <person name="Wolfe K.H."/>
        </authorList>
    </citation>
    <scope>NUCLEOTIDE SEQUENCE [LARGE SCALE GENOMIC DNA]</scope>
    <source>
        <strain evidence="9">ATCC 22294 / BCRC 22015 / CBS 2517 / CECT 1963 / NBRC 1671 / NRRL Y-8276</strain>
    </source>
</reference>
<evidence type="ECO:0000256" key="6">
    <source>
        <dbReference type="SAM" id="MobiDB-lite"/>
    </source>
</evidence>
<dbReference type="STRING" id="1071382.H2AMN6"/>
<dbReference type="FunCoup" id="H2AMN6">
    <property type="interactions" value="31"/>
</dbReference>
<organism evidence="8 9">
    <name type="scientific">Kazachstania africana (strain ATCC 22294 / BCRC 22015 / CBS 2517 / CECT 1963 / NBRC 1671 / NRRL Y-8276)</name>
    <name type="common">Yeast</name>
    <name type="synonym">Kluyveromyces africanus</name>
    <dbReference type="NCBI Taxonomy" id="1071382"/>
    <lineage>
        <taxon>Eukaryota</taxon>
        <taxon>Fungi</taxon>
        <taxon>Dikarya</taxon>
        <taxon>Ascomycota</taxon>
        <taxon>Saccharomycotina</taxon>
        <taxon>Saccharomycetes</taxon>
        <taxon>Saccharomycetales</taxon>
        <taxon>Saccharomycetaceae</taxon>
        <taxon>Kazachstania</taxon>
    </lineage>
</organism>
<keyword evidence="3 7" id="KW-1133">Transmembrane helix</keyword>
<proteinExistence type="inferred from homology"/>
<evidence type="ECO:0000313" key="8">
    <source>
        <dbReference type="EMBL" id="CCF55636.1"/>
    </source>
</evidence>
<dbReference type="eggNOG" id="ENOG502QUGF">
    <property type="taxonomic scope" value="Eukaryota"/>
</dbReference>
<protein>
    <recommendedName>
        <fullName evidence="10">Formate/nitrite transporter</fullName>
    </recommendedName>
</protein>
<dbReference type="Proteomes" id="UP000005220">
    <property type="component" value="Chromosome 1"/>
</dbReference>
<keyword evidence="4 7" id="KW-0472">Membrane</keyword>
<dbReference type="GeneID" id="13882162"/>
<dbReference type="InterPro" id="IPR000292">
    <property type="entry name" value="For/NO2_transpt"/>
</dbReference>
<dbReference type="EMBL" id="HE650821">
    <property type="protein sequence ID" value="CCF55636.1"/>
    <property type="molecule type" value="Genomic_DNA"/>
</dbReference>
<dbReference type="HOGENOM" id="CLU_020549_0_0_1"/>
<comment type="similarity">
    <text evidence="5">Belongs to the FNT transporter (TC 1.A.16) family.</text>
</comment>
<evidence type="ECO:0000256" key="5">
    <source>
        <dbReference type="ARBA" id="ARBA00049660"/>
    </source>
</evidence>
<comment type="subcellular location">
    <subcellularLocation>
        <location evidence="1">Membrane</location>
        <topology evidence="1">Multi-pass membrane protein</topology>
    </subcellularLocation>
</comment>
<feature type="transmembrane region" description="Helical" evidence="7">
    <location>
        <begin position="73"/>
        <end position="100"/>
    </location>
</feature>
<dbReference type="PANTHER" id="PTHR30520:SF6">
    <property type="entry name" value="FORMATE_NITRATE FAMILY TRANSPORTER (EUROFUNG)"/>
    <property type="match status" value="1"/>
</dbReference>
<dbReference type="KEGG" id="kaf:KAFR_0A01980"/>
<dbReference type="InParanoid" id="H2AMN6"/>
<feature type="compositionally biased region" description="Polar residues" evidence="6">
    <location>
        <begin position="337"/>
        <end position="351"/>
    </location>
</feature>
<dbReference type="GO" id="GO:0140299">
    <property type="term" value="F:molecular sensor activity"/>
    <property type="evidence" value="ECO:0007669"/>
    <property type="project" value="EnsemblFungi"/>
</dbReference>
<sequence length="566" mass="63371">MVDDSYYITPHEAALAVVATSMKKSRLKIDTLVVNSILGGILFSSGSLLYLAIHAENPQMAMNNPGILNFTGAWTFVIGLFYVIIMGCDLFNSNILYFSVGLLRNAVTIYDLLISWFFSWIGNIAGTLFVSYLFMHVSGISSSSDWINGSINIVNDKQSYTFMETFLKAIAGNFFVCLAVYLQLLSKPIHVKLIVMSLPIFTFVCCGFTHVVADMPMMFIGMLNGADLSVGKYIWKLLIPASIGNIIGGFAFSVILPYYLHLIVVERDRQRLSLPEYEARDEQPELNMDSRVVRVTTTNLDKNTTDLQDENNTSYDNKENFISDDEDSLTSIDSEENTGTNSSLNRFNRNEQPIPYRPTRTRTNDLELSKTHRNKSYHSIRSPPGVFPVIGMGEPLTKERTIENSTTMISNDHGLKKLFTTSNSNSIKNMELKEEVNYFNDGHYNVLNNKPGTRLEKAITKMLSHSTDKATLPITTQDTFPFNSPQNARTYSDINGDYGLDKMSYKVNFENALSKAGVPLNFAAMSDNIAGIDNLNAMDLSRKPTTPTQHQAYDSSNESDNDIKSQ</sequence>
<dbReference type="GO" id="GO:0006821">
    <property type="term" value="P:chloride transport"/>
    <property type="evidence" value="ECO:0007669"/>
    <property type="project" value="EnsemblFungi"/>
</dbReference>
<dbReference type="NCBIfam" id="TIGR00790">
    <property type="entry name" value="fnt"/>
    <property type="match status" value="1"/>
</dbReference>
<dbReference type="Gene3D" id="1.20.1080.10">
    <property type="entry name" value="Glycerol uptake facilitator protein"/>
    <property type="match status" value="1"/>
</dbReference>
<dbReference type="Pfam" id="PF01226">
    <property type="entry name" value="Form_Nir_trans"/>
    <property type="match status" value="1"/>
</dbReference>
<dbReference type="OrthoDB" id="4829at2759"/>
<feature type="region of interest" description="Disordered" evidence="6">
    <location>
        <begin position="301"/>
        <end position="360"/>
    </location>
</feature>
<name>H2AMN6_KAZAF</name>
<evidence type="ECO:0008006" key="10">
    <source>
        <dbReference type="Google" id="ProtNLM"/>
    </source>
</evidence>
<evidence type="ECO:0000256" key="1">
    <source>
        <dbReference type="ARBA" id="ARBA00004141"/>
    </source>
</evidence>